<keyword evidence="3" id="KW-1185">Reference proteome</keyword>
<accession>A0A1I4QKS0</accession>
<gene>
    <name evidence="2" type="ORF">SAMN05660836_00088</name>
</gene>
<feature type="region of interest" description="Disordered" evidence="1">
    <location>
        <begin position="22"/>
        <end position="44"/>
    </location>
</feature>
<dbReference type="RefSeq" id="WP_093392575.1">
    <property type="nucleotide sequence ID" value="NZ_FOUU01000001.1"/>
</dbReference>
<proteinExistence type="predicted"/>
<evidence type="ECO:0000256" key="1">
    <source>
        <dbReference type="SAM" id="MobiDB-lite"/>
    </source>
</evidence>
<organism evidence="2 3">
    <name type="scientific">Thermodesulforhabdus norvegica</name>
    <dbReference type="NCBI Taxonomy" id="39841"/>
    <lineage>
        <taxon>Bacteria</taxon>
        <taxon>Pseudomonadati</taxon>
        <taxon>Thermodesulfobacteriota</taxon>
        <taxon>Syntrophobacteria</taxon>
        <taxon>Syntrophobacterales</taxon>
        <taxon>Thermodesulforhabdaceae</taxon>
        <taxon>Thermodesulforhabdus</taxon>
    </lineage>
</organism>
<name>A0A1I4QKS0_9BACT</name>
<sequence>MRERFDWVKNISFESNGRDVYTASEAPAGENVTGVAPEEEKKGKDRSIDREAWLEQWMEDVKRFIRNIDVNSL</sequence>
<dbReference type="AlphaFoldDB" id="A0A1I4QKS0"/>
<reference evidence="3" key="1">
    <citation type="submission" date="2016-10" db="EMBL/GenBank/DDBJ databases">
        <authorList>
            <person name="Varghese N."/>
            <person name="Submissions S."/>
        </authorList>
    </citation>
    <scope>NUCLEOTIDE SEQUENCE [LARGE SCALE GENOMIC DNA]</scope>
    <source>
        <strain evidence="3">DSM 9990</strain>
    </source>
</reference>
<evidence type="ECO:0000313" key="3">
    <source>
        <dbReference type="Proteomes" id="UP000199611"/>
    </source>
</evidence>
<protein>
    <submittedName>
        <fullName evidence="2">Uncharacterized protein</fullName>
    </submittedName>
</protein>
<evidence type="ECO:0000313" key="2">
    <source>
        <dbReference type="EMBL" id="SFM40624.1"/>
    </source>
</evidence>
<dbReference type="OrthoDB" id="9997915at2"/>
<dbReference type="Proteomes" id="UP000199611">
    <property type="component" value="Unassembled WGS sequence"/>
</dbReference>
<dbReference type="EMBL" id="FOUU01000001">
    <property type="protein sequence ID" value="SFM40624.1"/>
    <property type="molecule type" value="Genomic_DNA"/>
</dbReference>